<keyword evidence="2" id="KW-1185">Reference proteome</keyword>
<accession>A0ABW6E6T3</accession>
<dbReference type="EMBL" id="JBHXPM010000032">
    <property type="protein sequence ID" value="MFD3959879.1"/>
    <property type="molecule type" value="Genomic_DNA"/>
</dbReference>
<name>A0ABW6E6T3_9ACTN</name>
<gene>
    <name evidence="1" type="ORF">ACFWR3_27855</name>
</gene>
<organism evidence="1 2">
    <name type="scientific">Streptomyces bacillaris</name>
    <dbReference type="NCBI Taxonomy" id="68179"/>
    <lineage>
        <taxon>Bacteria</taxon>
        <taxon>Bacillati</taxon>
        <taxon>Actinomycetota</taxon>
        <taxon>Actinomycetes</taxon>
        <taxon>Kitasatosporales</taxon>
        <taxon>Streptomycetaceae</taxon>
        <taxon>Streptomyces</taxon>
    </lineage>
</organism>
<reference evidence="1 2" key="1">
    <citation type="submission" date="2024-09" db="EMBL/GenBank/DDBJ databases">
        <title>The Natural Products Discovery Center: Release of the First 8490 Sequenced Strains for Exploring Actinobacteria Biosynthetic Diversity.</title>
        <authorList>
            <person name="Kalkreuter E."/>
            <person name="Kautsar S.A."/>
            <person name="Yang D."/>
            <person name="Bader C.D."/>
            <person name="Teijaro C.N."/>
            <person name="Fluegel L."/>
            <person name="Davis C.M."/>
            <person name="Simpson J.R."/>
            <person name="Lauterbach L."/>
            <person name="Steele A.D."/>
            <person name="Gui C."/>
            <person name="Meng S."/>
            <person name="Li G."/>
            <person name="Viehrig K."/>
            <person name="Ye F."/>
            <person name="Su P."/>
            <person name="Kiefer A.F."/>
            <person name="Nichols A."/>
            <person name="Cepeda A.J."/>
            <person name="Yan W."/>
            <person name="Fan B."/>
            <person name="Jiang Y."/>
            <person name="Adhikari A."/>
            <person name="Zheng C.-J."/>
            <person name="Schuster L."/>
            <person name="Cowan T.M."/>
            <person name="Smanski M.J."/>
            <person name="Chevrette M.G."/>
            <person name="De Carvalho L.P.S."/>
            <person name="Shen B."/>
        </authorList>
    </citation>
    <scope>NUCLEOTIDE SEQUENCE [LARGE SCALE GENOMIC DNA]</scope>
    <source>
        <strain evidence="1 2">NPDC058584</strain>
    </source>
</reference>
<protein>
    <submittedName>
        <fullName evidence="1">Uncharacterized protein</fullName>
    </submittedName>
</protein>
<proteinExistence type="predicted"/>
<comment type="caution">
    <text evidence="1">The sequence shown here is derived from an EMBL/GenBank/DDBJ whole genome shotgun (WGS) entry which is preliminary data.</text>
</comment>
<dbReference type="RefSeq" id="WP_244209676.1">
    <property type="nucleotide sequence ID" value="NZ_JBHXNM010000028.1"/>
</dbReference>
<dbReference type="Proteomes" id="UP001598300">
    <property type="component" value="Unassembled WGS sequence"/>
</dbReference>
<evidence type="ECO:0000313" key="2">
    <source>
        <dbReference type="Proteomes" id="UP001598300"/>
    </source>
</evidence>
<evidence type="ECO:0000313" key="1">
    <source>
        <dbReference type="EMBL" id="MFD3959879.1"/>
    </source>
</evidence>
<sequence length="268" mass="27903">MARDFEALQVRVQDVSYTPGTDALRRIGPLLLQTQDLTATAMVRLTALDNSAYTYIAGSRASLDLLSSVVSSSSLAGTDLAHALHANPYEGAQFAGYPADDEAVRAHRHAEAIPKMSGHLNDAVHQLDLCATGCHYLAHGIAEDLASAQDHKTVAVRQAAGAALSPAQYDALNALSAGGQLCESSARGLGVTRVATQDGTRVSIATYRALAKRKLVRSDTGTSLFQGQKITVTEAGQRALAGPRPRAALSTAASTAPKATVAAQGVCR</sequence>